<feature type="compositionally biased region" description="Low complexity" evidence="2">
    <location>
        <begin position="123"/>
        <end position="136"/>
    </location>
</feature>
<feature type="coiled-coil region" evidence="1">
    <location>
        <begin position="595"/>
        <end position="622"/>
    </location>
</feature>
<feature type="compositionally biased region" description="Basic and acidic residues" evidence="2">
    <location>
        <begin position="667"/>
        <end position="690"/>
    </location>
</feature>
<feature type="compositionally biased region" description="Basic and acidic residues" evidence="2">
    <location>
        <begin position="160"/>
        <end position="179"/>
    </location>
</feature>
<evidence type="ECO:0000256" key="1">
    <source>
        <dbReference type="SAM" id="Coils"/>
    </source>
</evidence>
<evidence type="ECO:0008006" key="5">
    <source>
        <dbReference type="Google" id="ProtNLM"/>
    </source>
</evidence>
<protein>
    <recommendedName>
        <fullName evidence="5">BTB domain-containing protein</fullName>
    </recommendedName>
</protein>
<reference evidence="3 4" key="1">
    <citation type="journal article" date="2016" name="Nat. Commun.">
        <title>Ectomycorrhizal ecology is imprinted in the genome of the dominant symbiotic fungus Cenococcum geophilum.</title>
        <authorList>
            <consortium name="DOE Joint Genome Institute"/>
            <person name="Peter M."/>
            <person name="Kohler A."/>
            <person name="Ohm R.A."/>
            <person name="Kuo A."/>
            <person name="Krutzmann J."/>
            <person name="Morin E."/>
            <person name="Arend M."/>
            <person name="Barry K.W."/>
            <person name="Binder M."/>
            <person name="Choi C."/>
            <person name="Clum A."/>
            <person name="Copeland A."/>
            <person name="Grisel N."/>
            <person name="Haridas S."/>
            <person name="Kipfer T."/>
            <person name="LaButti K."/>
            <person name="Lindquist E."/>
            <person name="Lipzen A."/>
            <person name="Maire R."/>
            <person name="Meier B."/>
            <person name="Mihaltcheva S."/>
            <person name="Molinier V."/>
            <person name="Murat C."/>
            <person name="Poggeler S."/>
            <person name="Quandt C.A."/>
            <person name="Sperisen C."/>
            <person name="Tritt A."/>
            <person name="Tisserant E."/>
            <person name="Crous P.W."/>
            <person name="Henrissat B."/>
            <person name="Nehls U."/>
            <person name="Egli S."/>
            <person name="Spatafora J.W."/>
            <person name="Grigoriev I.V."/>
            <person name="Martin F.M."/>
        </authorList>
    </citation>
    <scope>NUCLEOTIDE SEQUENCE [LARGE SCALE GENOMIC DNA]</scope>
    <source>
        <strain evidence="3 4">CBS 459.81</strain>
    </source>
</reference>
<feature type="compositionally biased region" description="Basic and acidic residues" evidence="2">
    <location>
        <begin position="20"/>
        <end position="32"/>
    </location>
</feature>
<dbReference type="Proteomes" id="UP000250266">
    <property type="component" value="Unassembled WGS sequence"/>
</dbReference>
<dbReference type="AlphaFoldDB" id="A0A8E2EK52"/>
<feature type="region of interest" description="Disordered" evidence="2">
    <location>
        <begin position="1"/>
        <end position="204"/>
    </location>
</feature>
<accession>A0A8E2EK52</accession>
<evidence type="ECO:0000313" key="3">
    <source>
        <dbReference type="EMBL" id="OCK84973.1"/>
    </source>
</evidence>
<feature type="compositionally biased region" description="Pro residues" evidence="2">
    <location>
        <begin position="512"/>
        <end position="521"/>
    </location>
</feature>
<feature type="compositionally biased region" description="Polar residues" evidence="2">
    <location>
        <begin position="531"/>
        <end position="540"/>
    </location>
</feature>
<gene>
    <name evidence="3" type="ORF">K432DRAFT_400631</name>
</gene>
<dbReference type="EMBL" id="KV744826">
    <property type="protein sequence ID" value="OCK84973.1"/>
    <property type="molecule type" value="Genomic_DNA"/>
</dbReference>
<feature type="compositionally biased region" description="Acidic residues" evidence="2">
    <location>
        <begin position="691"/>
        <end position="708"/>
    </location>
</feature>
<feature type="compositionally biased region" description="Polar residues" evidence="2">
    <location>
        <begin position="60"/>
        <end position="77"/>
    </location>
</feature>
<dbReference type="OrthoDB" id="5428925at2759"/>
<proteinExistence type="predicted"/>
<organism evidence="3 4">
    <name type="scientific">Lepidopterella palustris CBS 459.81</name>
    <dbReference type="NCBI Taxonomy" id="1314670"/>
    <lineage>
        <taxon>Eukaryota</taxon>
        <taxon>Fungi</taxon>
        <taxon>Dikarya</taxon>
        <taxon>Ascomycota</taxon>
        <taxon>Pezizomycotina</taxon>
        <taxon>Dothideomycetes</taxon>
        <taxon>Pleosporomycetidae</taxon>
        <taxon>Mytilinidiales</taxon>
        <taxon>Argynnaceae</taxon>
        <taxon>Lepidopterella</taxon>
    </lineage>
</organism>
<feature type="compositionally biased region" description="Basic and acidic residues" evidence="2">
    <location>
        <begin position="110"/>
        <end position="119"/>
    </location>
</feature>
<feature type="compositionally biased region" description="Basic and acidic residues" evidence="2">
    <location>
        <begin position="80"/>
        <end position="91"/>
    </location>
</feature>
<feature type="region of interest" description="Disordered" evidence="2">
    <location>
        <begin position="296"/>
        <end position="324"/>
    </location>
</feature>
<feature type="compositionally biased region" description="Low complexity" evidence="2">
    <location>
        <begin position="554"/>
        <end position="582"/>
    </location>
</feature>
<evidence type="ECO:0000313" key="4">
    <source>
        <dbReference type="Proteomes" id="UP000250266"/>
    </source>
</evidence>
<sequence length="812" mass="88815">MVRSQEAALVPNVNGQLERSSWKAEAIRRGELKISGPIPLTEEEENELAKRNTDPLPQPSGLSSTQQSLKHTRSVNAGNHHVDKGKTKAEELQESPPRLRHKRSSTGIREMSELQRHTSPDLPISYSSPSPFESPSDNMVPKKRRKSGLRNVFRKMFGRRSKDAIKRDSAQRHGYHRSDPGVLTSVPEKPGEKAGSSSFSPADKRISNIPVRELELLNPLGSHLPFPMNVNAPQELSPPHDYLTFDSPPMIQRRRATLPSIVLSGAEVAALSAVWSGSGARVLSWEEQGQANIPSPEIGVALSSPTHKRRSRSAGALRDLSKNHDEIPRRRSAEIRYWRTSGMDRSASVYSTHTPLPQSEENVPGEIRDEPEAVTVGFLDEPGAIPTVDLVDSKMTDDAVHSPQPIQALYFGALTNEFSELHENAVEADVEASLPLEERVKRLENGMQALESSLHRLTGRSHRQTIILENAPKGRRSRQRSSSTVRDDHSRQSSKSSSHTEPLTEQGQGLPGPGPPSPLLPPTFLKSPSSAGSHTGQMSSFPHLAKTPSPHPRSSANLALPQASAPASQSASPQPPAISNQPDPAEQFAAVYTILRHERAARKALEKQVIALQQEVQDLRMIAHKLAHATAYPTPSPDAILSSAEELCTPRAYRGPERGPGFESEEEGGREGLRGRAKERITSRFSKSDSEGGDNEDTLEDEDEEGEGEGGKGMADKEGALQIATIRVGLRGNPDSEDVFTHKHVLSSTSEFFVAALRNVRGEATLPVVDLRVVDLPAIKAAYVHDLRSMALYGKGLQQAPSQIKREQERGQ</sequence>
<feature type="region of interest" description="Disordered" evidence="2">
    <location>
        <begin position="453"/>
        <end position="583"/>
    </location>
</feature>
<keyword evidence="4" id="KW-1185">Reference proteome</keyword>
<feature type="compositionally biased region" description="Basic residues" evidence="2">
    <location>
        <begin position="141"/>
        <end position="159"/>
    </location>
</feature>
<evidence type="ECO:0000256" key="2">
    <source>
        <dbReference type="SAM" id="MobiDB-lite"/>
    </source>
</evidence>
<name>A0A8E2EK52_9PEZI</name>
<feature type="region of interest" description="Disordered" evidence="2">
    <location>
        <begin position="651"/>
        <end position="718"/>
    </location>
</feature>
<keyword evidence="1" id="KW-0175">Coiled coil</keyword>